<dbReference type="AlphaFoldDB" id="A0A2W5GZC6"/>
<dbReference type="SUPFAM" id="SSF82171">
    <property type="entry name" value="DPP6 N-terminal domain-like"/>
    <property type="match status" value="1"/>
</dbReference>
<dbReference type="InterPro" id="IPR001375">
    <property type="entry name" value="Peptidase_S9_cat"/>
</dbReference>
<dbReference type="Gene3D" id="3.40.50.1820">
    <property type="entry name" value="alpha/beta hydrolase"/>
    <property type="match status" value="1"/>
</dbReference>
<dbReference type="PANTHER" id="PTHR11731">
    <property type="entry name" value="PROTEASE FAMILY S9B,C DIPEPTIDYL-PEPTIDASE IV-RELATED"/>
    <property type="match status" value="1"/>
</dbReference>
<feature type="signal peptide" evidence="1">
    <location>
        <begin position="1"/>
        <end position="19"/>
    </location>
</feature>
<feature type="domain" description="Dipeptidylpeptidase IV N-terminal" evidence="3">
    <location>
        <begin position="146"/>
        <end position="508"/>
    </location>
</feature>
<dbReference type="Gene3D" id="2.140.10.30">
    <property type="entry name" value="Dipeptidylpeptidase IV, N-terminal domain"/>
    <property type="match status" value="1"/>
</dbReference>
<dbReference type="Proteomes" id="UP000249645">
    <property type="component" value="Unassembled WGS sequence"/>
</dbReference>
<dbReference type="InterPro" id="IPR002469">
    <property type="entry name" value="Peptidase_S9B_N"/>
</dbReference>
<evidence type="ECO:0000259" key="3">
    <source>
        <dbReference type="Pfam" id="PF00930"/>
    </source>
</evidence>
<dbReference type="GO" id="GO:0008236">
    <property type="term" value="F:serine-type peptidase activity"/>
    <property type="evidence" value="ECO:0007669"/>
    <property type="project" value="InterPro"/>
</dbReference>
<evidence type="ECO:0000256" key="1">
    <source>
        <dbReference type="SAM" id="SignalP"/>
    </source>
</evidence>
<gene>
    <name evidence="4" type="ORF">DI598_03880</name>
</gene>
<dbReference type="InterPro" id="IPR050278">
    <property type="entry name" value="Serine_Prot_S9B/DPPIV"/>
</dbReference>
<dbReference type="SUPFAM" id="SSF53474">
    <property type="entry name" value="alpha/beta-Hydrolases"/>
    <property type="match status" value="1"/>
</dbReference>
<dbReference type="EMBL" id="QFOI01000040">
    <property type="protein sequence ID" value="PZP51166.1"/>
    <property type="molecule type" value="Genomic_DNA"/>
</dbReference>
<dbReference type="GO" id="GO:0006508">
    <property type="term" value="P:proteolysis"/>
    <property type="evidence" value="ECO:0007669"/>
    <property type="project" value="InterPro"/>
</dbReference>
<dbReference type="Pfam" id="PF00326">
    <property type="entry name" value="Peptidase_S9"/>
    <property type="match status" value="1"/>
</dbReference>
<accession>A0A2W5GZC6</accession>
<protein>
    <submittedName>
        <fullName evidence="4">S9 family peptidase</fullName>
    </submittedName>
</protein>
<comment type="caution">
    <text evidence="4">The sequence shown here is derived from an EMBL/GenBank/DDBJ whole genome shotgun (WGS) entry which is preliminary data.</text>
</comment>
<reference evidence="4 5" key="1">
    <citation type="submission" date="2017-11" db="EMBL/GenBank/DDBJ databases">
        <title>Infants hospitalized years apart are colonized by the same room-sourced microbial strains.</title>
        <authorList>
            <person name="Brooks B."/>
            <person name="Olm M.R."/>
            <person name="Firek B.A."/>
            <person name="Baker R."/>
            <person name="Thomas B.C."/>
            <person name="Morowitz M.J."/>
            <person name="Banfield J.F."/>
        </authorList>
    </citation>
    <scope>NUCLEOTIDE SEQUENCE [LARGE SCALE GENOMIC DNA]</scope>
    <source>
        <strain evidence="4">S2_009_000_R2_76</strain>
    </source>
</reference>
<organism evidence="4 5">
    <name type="scientific">Pseudopedobacter saltans</name>
    <dbReference type="NCBI Taxonomy" id="151895"/>
    <lineage>
        <taxon>Bacteria</taxon>
        <taxon>Pseudomonadati</taxon>
        <taxon>Bacteroidota</taxon>
        <taxon>Sphingobacteriia</taxon>
        <taxon>Sphingobacteriales</taxon>
        <taxon>Sphingobacteriaceae</taxon>
        <taxon>Pseudopedobacter</taxon>
    </lineage>
</organism>
<proteinExistence type="predicted"/>
<name>A0A2W5GZC6_9SPHI</name>
<evidence type="ECO:0000313" key="5">
    <source>
        <dbReference type="Proteomes" id="UP000249645"/>
    </source>
</evidence>
<evidence type="ECO:0000313" key="4">
    <source>
        <dbReference type="EMBL" id="PZP51166.1"/>
    </source>
</evidence>
<sequence length="819" mass="94212">MKKLLLSALLITSSLLTFAQQKANYDLAARFSPNRQKKMVFSTTVDPHWLKSNNKFWYVYETPNGKHWYIVDAATASKKEMFDPAKLAAEVTKIVGDPFEALHLPIDSLQMLSDENTIRFQVKSTLDVEKKDSTDKKNVKTTKEKKTFYFTYNISQNKLTELTDFKRPKRNYGWASIAPDSSIVVFSKKYNLYWMSWSDYKKALIKEKDSTIVEHALTTDGVDHYAYGSDGDGENNVDHQKNQDDRRGVYIAWSPDSKHFAMTREDERKVKDLWVINSLSSPRPTLETYRYAMPADTSIPQVELLLFDVNNKTHQKINTDLYKDQTIGIGRKQPLESSRDDEWRPSIWQGTNEKFYITRSSRDLKRIDYLTVNAQTGKTDSLFGERMNTYINVQPLKLVNNGSEIIEWSERDGWGHYYLYSGDGKLKNQITNGPFHCESIEGIDEKNRVLYFTAGGVDANINPYYLHLYRINFDGTGMQLLDKKDFFHSISMNDNQRFFVDNYSRVNTVPQSTLYDNTGKKILTLDSADLSSLFAAGYKFPEIVKLKADDGITDLYGVLYRPFDFDSTKKYPLVEYVYPGPQTEAVNYSFSRVADRTDRLAQIGMLVLTIGNRGGNPARSKWYHTYGYNNLRDYGLADKKTAAEQIAYKYPYVDLNKIGIHGHSGGGFMSTAAMLVYPDFFKVAVSSSGNHDNRIYNRWWSETHNGVTENISAKGDTTFAYQISTNPEIAKNLKGHLLLTTGDIDNNVHPGNTIRVMDALIKANKRFDYLELPGQRHGYGDMQEYFFWRLADYYSQWLLNDRHDSVDILEAQRDIPETK</sequence>
<dbReference type="GO" id="GO:0008239">
    <property type="term" value="F:dipeptidyl-peptidase activity"/>
    <property type="evidence" value="ECO:0007669"/>
    <property type="project" value="TreeGrafter"/>
</dbReference>
<evidence type="ECO:0000259" key="2">
    <source>
        <dbReference type="Pfam" id="PF00326"/>
    </source>
</evidence>
<keyword evidence="1" id="KW-0732">Signal</keyword>
<dbReference type="PANTHER" id="PTHR11731:SF193">
    <property type="entry name" value="DIPEPTIDYL PEPTIDASE 9"/>
    <property type="match status" value="1"/>
</dbReference>
<dbReference type="Pfam" id="PF00930">
    <property type="entry name" value="DPPIV_N"/>
    <property type="match status" value="1"/>
</dbReference>
<dbReference type="InterPro" id="IPR029058">
    <property type="entry name" value="AB_hydrolase_fold"/>
</dbReference>
<feature type="domain" description="Peptidase S9 prolyl oligopeptidase catalytic" evidence="2">
    <location>
        <begin position="599"/>
        <end position="798"/>
    </location>
</feature>
<feature type="chain" id="PRO_5015995073" evidence="1">
    <location>
        <begin position="20"/>
        <end position="819"/>
    </location>
</feature>